<evidence type="ECO:0000313" key="3">
    <source>
        <dbReference type="EMBL" id="CAF0981966.1"/>
    </source>
</evidence>
<feature type="region of interest" description="Disordered" evidence="1">
    <location>
        <begin position="46"/>
        <end position="69"/>
    </location>
</feature>
<name>A0A818HQR2_9BILA</name>
<dbReference type="AlphaFoldDB" id="A0A818HQR2"/>
<sequence length="196" mass="22364">MQMSNSLLAASSSSLSSSSTASSVEIYTVMGLFNSGKSEKVEKVEKYEEHHEAPATKPRHTRPSKHHRPNKYGAIIRPMPQPLPINGNYFQGSIAYPPTVFPNLTQYKYGYPSNLQYDLSKFTPSSYPYNPYAVAQTAPITFPPMWNNGVYQFNDRSPFQQQQQQQQQQQAFNNYQQSPWPYAPPSNYGYMPPMNF</sequence>
<dbReference type="EMBL" id="CAJNOE010000150">
    <property type="protein sequence ID" value="CAF0981966.1"/>
    <property type="molecule type" value="Genomic_DNA"/>
</dbReference>
<dbReference type="Proteomes" id="UP000663868">
    <property type="component" value="Unassembled WGS sequence"/>
</dbReference>
<accession>A0A818HQR2</accession>
<dbReference type="EMBL" id="CAJOBB010000017">
    <property type="protein sequence ID" value="CAF3512807.1"/>
    <property type="molecule type" value="Genomic_DNA"/>
</dbReference>
<evidence type="ECO:0000313" key="5">
    <source>
        <dbReference type="EMBL" id="CAF3512807.1"/>
    </source>
</evidence>
<dbReference type="EMBL" id="CAJOAY010000030">
    <property type="protein sequence ID" value="CAF3497335.1"/>
    <property type="molecule type" value="Genomic_DNA"/>
</dbReference>
<gene>
    <name evidence="3" type="ORF">IZO911_LOCUS16620</name>
    <name evidence="5" type="ORF">KXQ929_LOCUS707</name>
    <name evidence="4" type="ORF">OKA104_LOCUS1292</name>
    <name evidence="2" type="ORF">VCS650_LOCUS9080</name>
</gene>
<dbReference type="Proteomes" id="UP000663891">
    <property type="component" value="Unassembled WGS sequence"/>
</dbReference>
<comment type="caution">
    <text evidence="5">The sequence shown here is derived from an EMBL/GenBank/DDBJ whole genome shotgun (WGS) entry which is preliminary data.</text>
</comment>
<organism evidence="5 6">
    <name type="scientific">Adineta steineri</name>
    <dbReference type="NCBI Taxonomy" id="433720"/>
    <lineage>
        <taxon>Eukaryota</taxon>
        <taxon>Metazoa</taxon>
        <taxon>Spiralia</taxon>
        <taxon>Gnathifera</taxon>
        <taxon>Rotifera</taxon>
        <taxon>Eurotatoria</taxon>
        <taxon>Bdelloidea</taxon>
        <taxon>Adinetida</taxon>
        <taxon>Adinetidae</taxon>
        <taxon>Adineta</taxon>
    </lineage>
</organism>
<proteinExistence type="predicted"/>
<reference evidence="5" key="1">
    <citation type="submission" date="2021-02" db="EMBL/GenBank/DDBJ databases">
        <authorList>
            <person name="Nowell W R."/>
        </authorList>
    </citation>
    <scope>NUCLEOTIDE SEQUENCE</scope>
</reference>
<evidence type="ECO:0000313" key="6">
    <source>
        <dbReference type="Proteomes" id="UP000663868"/>
    </source>
</evidence>
<dbReference type="Proteomes" id="UP000663860">
    <property type="component" value="Unassembled WGS sequence"/>
</dbReference>
<dbReference type="Proteomes" id="UP000663881">
    <property type="component" value="Unassembled WGS sequence"/>
</dbReference>
<evidence type="ECO:0000256" key="1">
    <source>
        <dbReference type="SAM" id="MobiDB-lite"/>
    </source>
</evidence>
<evidence type="ECO:0000313" key="2">
    <source>
        <dbReference type="EMBL" id="CAF0896773.1"/>
    </source>
</evidence>
<protein>
    <submittedName>
        <fullName evidence="5">Uncharacterized protein</fullName>
    </submittedName>
</protein>
<dbReference type="EMBL" id="CAJNON010000062">
    <property type="protein sequence ID" value="CAF0896773.1"/>
    <property type="molecule type" value="Genomic_DNA"/>
</dbReference>
<feature type="compositionally biased region" description="Basic residues" evidence="1">
    <location>
        <begin position="57"/>
        <end position="69"/>
    </location>
</feature>
<dbReference type="OrthoDB" id="10028825at2759"/>
<evidence type="ECO:0000313" key="4">
    <source>
        <dbReference type="EMBL" id="CAF3497335.1"/>
    </source>
</evidence>
<feature type="region of interest" description="Disordered" evidence="1">
    <location>
        <begin position="1"/>
        <end position="21"/>
    </location>
</feature>